<keyword evidence="6" id="KW-1015">Disulfide bond</keyword>
<evidence type="ECO:0000256" key="2">
    <source>
        <dbReference type="ARBA" id="ARBA00007787"/>
    </source>
</evidence>
<dbReference type="GO" id="GO:0016491">
    <property type="term" value="F:oxidoreductase activity"/>
    <property type="evidence" value="ECO:0007669"/>
    <property type="project" value="UniProtKB-KW"/>
</dbReference>
<dbReference type="InterPro" id="IPR012336">
    <property type="entry name" value="Thioredoxin-like_fold"/>
</dbReference>
<dbReference type="InterPro" id="IPR036249">
    <property type="entry name" value="Thioredoxin-like_sf"/>
</dbReference>
<keyword evidence="4" id="KW-0249">Electron transport</keyword>
<dbReference type="GeneID" id="37641611"/>
<sequence>MDYTRRSFLGTAAASGAVVGLAGCLGGGETPDPPVAGDPDADVTVTVYEDFSCQFCRDFKEDVYPQLEAEYLEPGRIRYEHRDFPIVDEWSWSVADAAREIYETEGDDAFFAFADEIYEHMGAYSYDDIESVADDIGADGAAVREAAEQETHRSTIEAAQSYGQSNGVEGTPTVHINGDPVDLQAIAFDQVAVPIEQALEE</sequence>
<dbReference type="KEGG" id="nan:AArc1_2509"/>
<dbReference type="EMBL" id="CP027033">
    <property type="protein sequence ID" value="AXR81129.1"/>
    <property type="molecule type" value="Genomic_DNA"/>
</dbReference>
<evidence type="ECO:0000313" key="11">
    <source>
        <dbReference type="Proteomes" id="UP000258613"/>
    </source>
</evidence>
<name>A0A346PNN4_9EURY</name>
<keyword evidence="7" id="KW-0676">Redox-active center</keyword>
<gene>
    <name evidence="9" type="ORF">AArc1_2509</name>
    <name evidence="10" type="ORF">AArcMg_1113</name>
</gene>
<dbReference type="GO" id="GO:0016853">
    <property type="term" value="F:isomerase activity"/>
    <property type="evidence" value="ECO:0007669"/>
    <property type="project" value="UniProtKB-KW"/>
</dbReference>
<dbReference type="EMBL" id="CP024047">
    <property type="protein sequence ID" value="AXR78824.1"/>
    <property type="molecule type" value="Genomic_DNA"/>
</dbReference>
<accession>A0A346PH29</accession>
<evidence type="ECO:0000313" key="12">
    <source>
        <dbReference type="Proteomes" id="UP000258707"/>
    </source>
</evidence>
<protein>
    <submittedName>
        <fullName evidence="10">DSBA oxidoreductase</fullName>
    </submittedName>
    <submittedName>
        <fullName evidence="9">Protein-disulfide isomerase</fullName>
    </submittedName>
</protein>
<evidence type="ECO:0000256" key="1">
    <source>
        <dbReference type="ARBA" id="ARBA00005791"/>
    </source>
</evidence>
<evidence type="ECO:0000313" key="9">
    <source>
        <dbReference type="EMBL" id="AXR78824.1"/>
    </source>
</evidence>
<reference evidence="11" key="2">
    <citation type="submission" date="2018-02" db="EMBL/GenBank/DDBJ databases">
        <title>Phenotypic and genomic properties of facultatively anaerobic sulfur-reducing natronoarchaea from hypersaline soda lakes.</title>
        <authorList>
            <person name="Sorokin D.Y."/>
            <person name="Kublanov I.V."/>
            <person name="Roman P."/>
            <person name="Sinninghe Damste J.S."/>
            <person name="Golyshin P.N."/>
            <person name="Rojo D."/>
            <person name="Ciordia S."/>
            <person name="Mena M.D.C."/>
            <person name="Ferrer M."/>
            <person name="Messina E."/>
            <person name="Smedile F."/>
            <person name="La Spada G."/>
            <person name="La Cono V."/>
            <person name="Yakimov M.M."/>
        </authorList>
    </citation>
    <scope>NUCLEOTIDE SEQUENCE [LARGE SCALE GENOMIC DNA]</scope>
    <source>
        <strain evidence="11">AArc-Mg</strain>
    </source>
</reference>
<dbReference type="SUPFAM" id="SSF52833">
    <property type="entry name" value="Thioredoxin-like"/>
    <property type="match status" value="1"/>
</dbReference>
<proteinExistence type="inferred from homology"/>
<dbReference type="Gene3D" id="3.40.30.10">
    <property type="entry name" value="Glutaredoxin"/>
    <property type="match status" value="1"/>
</dbReference>
<dbReference type="PROSITE" id="PS51257">
    <property type="entry name" value="PROKAR_LIPOPROTEIN"/>
    <property type="match status" value="1"/>
</dbReference>
<dbReference type="AlphaFoldDB" id="A0A346PNN4"/>
<comment type="similarity">
    <text evidence="2">Belongs to the glutaredoxin family.</text>
</comment>
<reference evidence="10" key="3">
    <citation type="journal article" date="2019" name="Int. J. Syst. Evol. Microbiol.">
        <title>Natronolimnobius sulfurireducens sp. nov. and Halalkaliarchaeum desulfuricum gen. nov., sp. nov., the first sulfur-respiring alkaliphilic haloarchaea from hypersaline alkaline lakes.</title>
        <authorList>
            <person name="Sorokin D.Y."/>
            <person name="Yakimov M."/>
            <person name="Messina E."/>
            <person name="Merkel A.Y."/>
            <person name="Bale N.J."/>
            <person name="Sinninghe Damste J.S."/>
        </authorList>
    </citation>
    <scope>NUCLEOTIDE SEQUENCE</scope>
    <source>
        <strain evidence="10">AArc-Mg</strain>
        <strain evidence="9">AArc1</strain>
    </source>
</reference>
<evidence type="ECO:0000256" key="4">
    <source>
        <dbReference type="ARBA" id="ARBA00022982"/>
    </source>
</evidence>
<dbReference type="OrthoDB" id="15256at2157"/>
<keyword evidence="5" id="KW-0560">Oxidoreductase</keyword>
<accession>A0A346PNN4</accession>
<organism evidence="10 11">
    <name type="scientific">Natrarchaeobaculum sulfurireducens</name>
    <dbReference type="NCBI Taxonomy" id="2044521"/>
    <lineage>
        <taxon>Archaea</taxon>
        <taxon>Methanobacteriati</taxon>
        <taxon>Methanobacteriota</taxon>
        <taxon>Stenosarchaea group</taxon>
        <taxon>Halobacteria</taxon>
        <taxon>Halobacteriales</taxon>
        <taxon>Natrialbaceae</taxon>
        <taxon>Natrarchaeobaculum</taxon>
    </lineage>
</organism>
<dbReference type="Pfam" id="PF13462">
    <property type="entry name" value="Thioredoxin_4"/>
    <property type="match status" value="1"/>
</dbReference>
<evidence type="ECO:0000256" key="5">
    <source>
        <dbReference type="ARBA" id="ARBA00023002"/>
    </source>
</evidence>
<evidence type="ECO:0000313" key="10">
    <source>
        <dbReference type="EMBL" id="AXR81129.1"/>
    </source>
</evidence>
<keyword evidence="4" id="KW-0813">Transport</keyword>
<dbReference type="PANTHER" id="PTHR13887:SF14">
    <property type="entry name" value="DISULFIDE BOND FORMATION PROTEIN D"/>
    <property type="match status" value="1"/>
</dbReference>
<evidence type="ECO:0000259" key="8">
    <source>
        <dbReference type="Pfam" id="PF13462"/>
    </source>
</evidence>
<keyword evidence="11" id="KW-1185">Reference proteome</keyword>
<evidence type="ECO:0000256" key="7">
    <source>
        <dbReference type="ARBA" id="ARBA00023284"/>
    </source>
</evidence>
<keyword evidence="3" id="KW-0732">Signal</keyword>
<dbReference type="PANTHER" id="PTHR13887">
    <property type="entry name" value="GLUTATHIONE S-TRANSFERASE KAPPA"/>
    <property type="match status" value="1"/>
</dbReference>
<dbReference type="RefSeq" id="WP_117364848.1">
    <property type="nucleotide sequence ID" value="NZ_CP024047.1"/>
</dbReference>
<dbReference type="InterPro" id="IPR006311">
    <property type="entry name" value="TAT_signal"/>
</dbReference>
<dbReference type="PROSITE" id="PS51318">
    <property type="entry name" value="TAT"/>
    <property type="match status" value="1"/>
</dbReference>
<dbReference type="KEGG" id="nag:AArcMg_1113"/>
<dbReference type="Proteomes" id="UP000258707">
    <property type="component" value="Chromosome"/>
</dbReference>
<evidence type="ECO:0000256" key="6">
    <source>
        <dbReference type="ARBA" id="ARBA00023157"/>
    </source>
</evidence>
<dbReference type="Proteomes" id="UP000258613">
    <property type="component" value="Chromosome"/>
</dbReference>
<comment type="similarity">
    <text evidence="1">Belongs to the thioredoxin family. DsbA subfamily.</text>
</comment>
<evidence type="ECO:0000256" key="3">
    <source>
        <dbReference type="ARBA" id="ARBA00022729"/>
    </source>
</evidence>
<feature type="domain" description="Thioredoxin-like fold" evidence="8">
    <location>
        <begin position="30"/>
        <end position="182"/>
    </location>
</feature>
<keyword evidence="9" id="KW-0413">Isomerase</keyword>
<reference evidence="12" key="1">
    <citation type="submission" date="2017-10" db="EMBL/GenBank/DDBJ databases">
        <title>Phenotypic and genomic properties of facultatively anaerobic sulfur-reducing natronoarchaea from hypersaline soda lakes.</title>
        <authorList>
            <person name="Sorokin D.Y."/>
            <person name="Kublanov I.V."/>
            <person name="Roman P."/>
            <person name="Sinninghe Damste J.S."/>
            <person name="Golyshin P.N."/>
            <person name="Rojo D."/>
            <person name="Ciordia S."/>
            <person name="Mena Md.C."/>
            <person name="Ferrer M."/>
            <person name="Messina E."/>
            <person name="Smedile F."/>
            <person name="La Spada G."/>
            <person name="La Cono V."/>
            <person name="Yakimov M.M."/>
        </authorList>
    </citation>
    <scope>NUCLEOTIDE SEQUENCE [LARGE SCALE GENOMIC DNA]</scope>
    <source>
        <strain evidence="12">AArc1</strain>
    </source>
</reference>